<gene>
    <name evidence="1" type="ORF">A176_002290</name>
</gene>
<evidence type="ECO:0000313" key="1">
    <source>
        <dbReference type="EMBL" id="AKQ65378.1"/>
    </source>
</evidence>
<dbReference type="Proteomes" id="UP000009026">
    <property type="component" value="Chromosome"/>
</dbReference>
<dbReference type="EMBL" id="CP012109">
    <property type="protein sequence ID" value="AKQ65378.1"/>
    <property type="molecule type" value="Genomic_DNA"/>
</dbReference>
<dbReference type="AlphaFoldDB" id="A0A0H4WUV4"/>
<dbReference type="STRING" id="1297742.A176_002290"/>
<sequence>MGHSHALPEPRRTPPVAKVNRVVVHCRVRRYLLTKWFTNELHPR</sequence>
<organism evidence="1 2">
    <name type="scientific">Pseudomyxococcus hansupus</name>
    <dbReference type="NCBI Taxonomy" id="1297742"/>
    <lineage>
        <taxon>Bacteria</taxon>
        <taxon>Pseudomonadati</taxon>
        <taxon>Myxococcota</taxon>
        <taxon>Myxococcia</taxon>
        <taxon>Myxococcales</taxon>
        <taxon>Cystobacterineae</taxon>
        <taxon>Myxococcaceae</taxon>
        <taxon>Pseudomyxococcus</taxon>
    </lineage>
</organism>
<protein>
    <submittedName>
        <fullName evidence="1">Uncharacterized protein</fullName>
    </submittedName>
</protein>
<keyword evidence="2" id="KW-1185">Reference proteome</keyword>
<accession>A0A0H4WUV4</accession>
<evidence type="ECO:0000313" key="2">
    <source>
        <dbReference type="Proteomes" id="UP000009026"/>
    </source>
</evidence>
<proteinExistence type="predicted"/>
<reference evidence="1 2" key="1">
    <citation type="journal article" date="2016" name="PLoS ONE">
        <title>Complete Genome Sequence and Comparative Genomics of a Novel Myxobacterium Myxococcus hansupus.</title>
        <authorList>
            <person name="Sharma G."/>
            <person name="Narwani T."/>
            <person name="Subramanian S."/>
        </authorList>
    </citation>
    <scope>NUCLEOTIDE SEQUENCE [LARGE SCALE GENOMIC DNA]</scope>
    <source>
        <strain evidence="2">mixupus</strain>
    </source>
</reference>
<dbReference type="KEGG" id="mym:A176_002290"/>
<name>A0A0H4WUV4_9BACT</name>